<dbReference type="EMBL" id="VZCW01000403">
    <property type="protein sequence ID" value="MQN14334.1"/>
    <property type="molecule type" value="Genomic_DNA"/>
</dbReference>
<dbReference type="AlphaFoldDB" id="A0AA90UIM3"/>
<evidence type="ECO:0000313" key="3">
    <source>
        <dbReference type="EMBL" id="MQN14334.1"/>
    </source>
</evidence>
<name>A0AA90UIM3_9BACT</name>
<keyword evidence="1" id="KW-0238">DNA-binding</keyword>
<dbReference type="GO" id="GO:0005829">
    <property type="term" value="C:cytosol"/>
    <property type="evidence" value="ECO:0007669"/>
    <property type="project" value="TreeGrafter"/>
</dbReference>
<dbReference type="PANTHER" id="PTHR46797:SF1">
    <property type="entry name" value="METHYLPHOSPHONATE SYNTHASE"/>
    <property type="match status" value="1"/>
</dbReference>
<dbReference type="InterPro" id="IPR010982">
    <property type="entry name" value="Lambda_DNA-bd_dom_sf"/>
</dbReference>
<dbReference type="SUPFAM" id="SSF47413">
    <property type="entry name" value="lambda repressor-like DNA-binding domains"/>
    <property type="match status" value="1"/>
</dbReference>
<accession>A0AA90UIM3</accession>
<comment type="caution">
    <text evidence="3">The sequence shown here is derived from an EMBL/GenBank/DDBJ whole genome shotgun (WGS) entry which is preliminary data.</text>
</comment>
<dbReference type="CDD" id="cd00093">
    <property type="entry name" value="HTH_XRE"/>
    <property type="match status" value="1"/>
</dbReference>
<dbReference type="RefSeq" id="WP_153129642.1">
    <property type="nucleotide sequence ID" value="NZ_VZCW01000403.1"/>
</dbReference>
<evidence type="ECO:0000256" key="1">
    <source>
        <dbReference type="ARBA" id="ARBA00023125"/>
    </source>
</evidence>
<dbReference type="PANTHER" id="PTHR46797">
    <property type="entry name" value="HTH-TYPE TRANSCRIPTIONAL REGULATOR"/>
    <property type="match status" value="1"/>
</dbReference>
<dbReference type="Pfam" id="PF01381">
    <property type="entry name" value="HTH_3"/>
    <property type="match status" value="1"/>
</dbReference>
<sequence length="113" mass="12821">MAFKVNSTIRINLKEILKEKGVTSKELAERLGVTPVTISYIVTNKTTPSLDMLCRIAKELNVKLSTLLGEEPLRVIDTSKEFAAFVRYKGIHYTADTLDEFFKQVEEIKTIAR</sequence>
<gene>
    <name evidence="3" type="ORF">F7D95_16395</name>
</gene>
<dbReference type="Gene3D" id="1.10.260.40">
    <property type="entry name" value="lambda repressor-like DNA-binding domains"/>
    <property type="match status" value="1"/>
</dbReference>
<dbReference type="GO" id="GO:0003700">
    <property type="term" value="F:DNA-binding transcription factor activity"/>
    <property type="evidence" value="ECO:0007669"/>
    <property type="project" value="TreeGrafter"/>
</dbReference>
<evidence type="ECO:0000313" key="4">
    <source>
        <dbReference type="Proteomes" id="UP000442105"/>
    </source>
</evidence>
<dbReference type="PROSITE" id="PS50943">
    <property type="entry name" value="HTH_CROC1"/>
    <property type="match status" value="1"/>
</dbReference>
<reference evidence="4" key="1">
    <citation type="submission" date="2019-09" db="EMBL/GenBank/DDBJ databases">
        <title>Distinct polysaccharide growth profiles of human intestinal Prevotella copri isolates.</title>
        <authorList>
            <person name="Fehlner-Peach H."/>
            <person name="Magnabosco C."/>
            <person name="Raghavan V."/>
            <person name="Scher J.U."/>
            <person name="Tett A."/>
            <person name="Cox L.M."/>
            <person name="Gottsegen C."/>
            <person name="Watters A."/>
            <person name="Wiltshire- Gordon J.D."/>
            <person name="Segata N."/>
            <person name="Bonneau R."/>
            <person name="Littman D.R."/>
        </authorList>
    </citation>
    <scope>NUCLEOTIDE SEQUENCE [LARGE SCALE GENOMIC DNA]</scope>
    <source>
        <strain evidence="4">iAQ1179</strain>
    </source>
</reference>
<evidence type="ECO:0000259" key="2">
    <source>
        <dbReference type="PROSITE" id="PS50943"/>
    </source>
</evidence>
<proteinExistence type="predicted"/>
<dbReference type="Proteomes" id="UP000442105">
    <property type="component" value="Unassembled WGS sequence"/>
</dbReference>
<dbReference type="GO" id="GO:0003677">
    <property type="term" value="F:DNA binding"/>
    <property type="evidence" value="ECO:0007669"/>
    <property type="project" value="UniProtKB-KW"/>
</dbReference>
<organism evidence="3 4">
    <name type="scientific">Segatella copri</name>
    <dbReference type="NCBI Taxonomy" id="165179"/>
    <lineage>
        <taxon>Bacteria</taxon>
        <taxon>Pseudomonadati</taxon>
        <taxon>Bacteroidota</taxon>
        <taxon>Bacteroidia</taxon>
        <taxon>Bacteroidales</taxon>
        <taxon>Prevotellaceae</taxon>
        <taxon>Segatella</taxon>
    </lineage>
</organism>
<feature type="domain" description="HTH cro/C1-type" evidence="2">
    <location>
        <begin position="13"/>
        <end position="67"/>
    </location>
</feature>
<dbReference type="InterPro" id="IPR050807">
    <property type="entry name" value="TransReg_Diox_bact_type"/>
</dbReference>
<dbReference type="SMART" id="SM00530">
    <property type="entry name" value="HTH_XRE"/>
    <property type="match status" value="1"/>
</dbReference>
<dbReference type="InterPro" id="IPR001387">
    <property type="entry name" value="Cro/C1-type_HTH"/>
</dbReference>
<protein>
    <submittedName>
        <fullName evidence="3">Helix-turn-helix transcriptional regulator</fullName>
    </submittedName>
</protein>